<dbReference type="Proteomes" id="UP000741863">
    <property type="component" value="Unassembled WGS sequence"/>
</dbReference>
<protein>
    <submittedName>
        <fullName evidence="2">Uncharacterized protein</fullName>
    </submittedName>
</protein>
<sequence>MPTKQNRKTDTKDLPYSVKVLLIGAVGGLLWSSIWYGAYFFNFTDVGPNLFWMAWSLGDWTEEKTGQWLAILMITIGSIAIAFLYRYSLAKISSMWMGIGFGAVLWVLIFYIANPLFVGLDSVQELSNITITSTICLFISYGLFVGYSIAYEEELQKYGGT</sequence>
<gene>
    <name evidence="2" type="ORF">JOD17_002759</name>
</gene>
<proteinExistence type="predicted"/>
<keyword evidence="1" id="KW-1133">Transmembrane helix</keyword>
<comment type="caution">
    <text evidence="2">The sequence shown here is derived from an EMBL/GenBank/DDBJ whole genome shotgun (WGS) entry which is preliminary data.</text>
</comment>
<evidence type="ECO:0000313" key="3">
    <source>
        <dbReference type="Proteomes" id="UP000741863"/>
    </source>
</evidence>
<evidence type="ECO:0000256" key="1">
    <source>
        <dbReference type="SAM" id="Phobius"/>
    </source>
</evidence>
<dbReference type="InterPro" id="IPR024563">
    <property type="entry name" value="YqhR"/>
</dbReference>
<organism evidence="2 3">
    <name type="scientific">Geomicrobium sediminis</name>
    <dbReference type="NCBI Taxonomy" id="1347788"/>
    <lineage>
        <taxon>Bacteria</taxon>
        <taxon>Bacillati</taxon>
        <taxon>Bacillota</taxon>
        <taxon>Bacilli</taxon>
        <taxon>Bacillales</taxon>
        <taxon>Geomicrobium</taxon>
    </lineage>
</organism>
<feature type="transmembrane region" description="Helical" evidence="1">
    <location>
        <begin position="97"/>
        <end position="117"/>
    </location>
</feature>
<keyword evidence="1" id="KW-0812">Transmembrane</keyword>
<dbReference type="EMBL" id="JAFBEC010000008">
    <property type="protein sequence ID" value="MBM7633663.1"/>
    <property type="molecule type" value="Genomic_DNA"/>
</dbReference>
<feature type="transmembrane region" description="Helical" evidence="1">
    <location>
        <begin position="20"/>
        <end position="41"/>
    </location>
</feature>
<keyword evidence="1" id="KW-0472">Membrane</keyword>
<accession>A0ABS2PE15</accession>
<dbReference type="Pfam" id="PF11085">
    <property type="entry name" value="YqhR"/>
    <property type="match status" value="1"/>
</dbReference>
<dbReference type="RefSeq" id="WP_204698372.1">
    <property type="nucleotide sequence ID" value="NZ_JAFBEC010000008.1"/>
</dbReference>
<name>A0ABS2PE15_9BACL</name>
<feature type="transmembrane region" description="Helical" evidence="1">
    <location>
        <begin position="129"/>
        <end position="150"/>
    </location>
</feature>
<evidence type="ECO:0000313" key="2">
    <source>
        <dbReference type="EMBL" id="MBM7633663.1"/>
    </source>
</evidence>
<reference evidence="2 3" key="1">
    <citation type="submission" date="2021-01" db="EMBL/GenBank/DDBJ databases">
        <title>Genomic Encyclopedia of Type Strains, Phase IV (KMG-IV): sequencing the most valuable type-strain genomes for metagenomic binning, comparative biology and taxonomic classification.</title>
        <authorList>
            <person name="Goeker M."/>
        </authorList>
    </citation>
    <scope>NUCLEOTIDE SEQUENCE [LARGE SCALE GENOMIC DNA]</scope>
    <source>
        <strain evidence="2 3">DSM 25540</strain>
    </source>
</reference>
<feature type="transmembrane region" description="Helical" evidence="1">
    <location>
        <begin position="65"/>
        <end position="85"/>
    </location>
</feature>
<keyword evidence="3" id="KW-1185">Reference proteome</keyword>